<protein>
    <recommendedName>
        <fullName evidence="3">DNA-directed RNA polymerase RpoA/D/Rpb3-type domain-containing protein</fullName>
    </recommendedName>
</protein>
<accession>A0A6C0DAX5</accession>
<sequence>MSFTNYVESGPSLLTGAARICGTFRLEGTSMTVANTLRRAILTETRSVGFRADLTDPTNPGIRINKNTSVVFNEMLAHRLTLLPLGVVRIDDFKPERYECVLRKRHDGSAVAATAPLHVKASDFQLREKQEDGTWVDLPTAAVEAMFPADPITRDTSLLVTLRPQWNPEQPPEEVDLVAYPVVAKGRDFMGFSPVAQATFGNTIDPDPVRQERFFYDWMAAYKKVSEPSSLPPEVLERHRKEWQTMAVQRCFIVDEFGEPTSFDFTVESVGIRPVPDIVAEALRAVIDLVRPYASAETAMEELGIRAQPPDSRMVGIDLNFDGQEHTLGCLLQAFITELYLDSASTADTPIAFVGYKVKHPLKREVTLRFGMRDASASASSEATVGVARQAVAAAAARAVTVFEELGRSWASVAGPGFGPGPAASGASGAGAGTALEG</sequence>
<dbReference type="AlphaFoldDB" id="A0A6C0DAX5"/>
<proteinExistence type="predicted"/>
<name>A0A6C0DAX5_9ZZZZ</name>
<dbReference type="GO" id="GO:0003899">
    <property type="term" value="F:DNA-directed RNA polymerase activity"/>
    <property type="evidence" value="ECO:0007669"/>
    <property type="project" value="InterPro"/>
</dbReference>
<dbReference type="GO" id="GO:0046983">
    <property type="term" value="F:protein dimerization activity"/>
    <property type="evidence" value="ECO:0007669"/>
    <property type="project" value="InterPro"/>
</dbReference>
<evidence type="ECO:0000256" key="2">
    <source>
        <dbReference type="ARBA" id="ARBA00023163"/>
    </source>
</evidence>
<organism evidence="4">
    <name type="scientific">viral metagenome</name>
    <dbReference type="NCBI Taxonomy" id="1070528"/>
    <lineage>
        <taxon>unclassified sequences</taxon>
        <taxon>metagenomes</taxon>
        <taxon>organismal metagenomes</taxon>
    </lineage>
</organism>
<keyword evidence="2" id="KW-0804">Transcription</keyword>
<evidence type="ECO:0000259" key="3">
    <source>
        <dbReference type="SMART" id="SM00662"/>
    </source>
</evidence>
<dbReference type="InterPro" id="IPR036603">
    <property type="entry name" value="RBP11-like"/>
</dbReference>
<dbReference type="SMART" id="SM00662">
    <property type="entry name" value="RPOLD"/>
    <property type="match status" value="1"/>
</dbReference>
<dbReference type="SUPFAM" id="SSF56553">
    <property type="entry name" value="Insert subdomain of RNA polymerase alpha subunit"/>
    <property type="match status" value="1"/>
</dbReference>
<evidence type="ECO:0000313" key="4">
    <source>
        <dbReference type="EMBL" id="QHT13540.1"/>
    </source>
</evidence>
<dbReference type="Gene3D" id="2.170.120.12">
    <property type="entry name" value="DNA-directed RNA polymerase, insert domain"/>
    <property type="match status" value="1"/>
</dbReference>
<reference evidence="4" key="1">
    <citation type="journal article" date="2020" name="Nature">
        <title>Giant virus diversity and host interactions through global metagenomics.</title>
        <authorList>
            <person name="Schulz F."/>
            <person name="Roux S."/>
            <person name="Paez-Espino D."/>
            <person name="Jungbluth S."/>
            <person name="Walsh D.A."/>
            <person name="Denef V.J."/>
            <person name="McMahon K.D."/>
            <person name="Konstantinidis K.T."/>
            <person name="Eloe-Fadrosh E.A."/>
            <person name="Kyrpides N.C."/>
            <person name="Woyke T."/>
        </authorList>
    </citation>
    <scope>NUCLEOTIDE SEQUENCE</scope>
    <source>
        <strain evidence="4">GVMAG-M-3300023174-132</strain>
    </source>
</reference>
<dbReference type="Pfam" id="PF01193">
    <property type="entry name" value="RNA_pol_L"/>
    <property type="match status" value="1"/>
</dbReference>
<dbReference type="GO" id="GO:0006366">
    <property type="term" value="P:transcription by RNA polymerase II"/>
    <property type="evidence" value="ECO:0007669"/>
    <property type="project" value="TreeGrafter"/>
</dbReference>
<dbReference type="GO" id="GO:0005665">
    <property type="term" value="C:RNA polymerase II, core complex"/>
    <property type="evidence" value="ECO:0007669"/>
    <property type="project" value="TreeGrafter"/>
</dbReference>
<dbReference type="InterPro" id="IPR011263">
    <property type="entry name" value="DNA-dir_RNA_pol_RpoA/D/Rpb3"/>
</dbReference>
<dbReference type="PANTHER" id="PTHR11800">
    <property type="entry name" value="DNA-DIRECTED RNA POLYMERASE"/>
    <property type="match status" value="1"/>
</dbReference>
<evidence type="ECO:0000256" key="1">
    <source>
        <dbReference type="ARBA" id="ARBA00022478"/>
    </source>
</evidence>
<keyword evidence="1" id="KW-0240">DNA-directed RNA polymerase</keyword>
<feature type="domain" description="DNA-directed RNA polymerase RpoA/D/Rpb3-type" evidence="3">
    <location>
        <begin position="21"/>
        <end position="296"/>
    </location>
</feature>
<dbReference type="PANTHER" id="PTHR11800:SF2">
    <property type="entry name" value="DNA-DIRECTED RNA POLYMERASE II SUBUNIT RPB3"/>
    <property type="match status" value="1"/>
</dbReference>
<dbReference type="EMBL" id="MN739575">
    <property type="protein sequence ID" value="QHT13540.1"/>
    <property type="molecule type" value="Genomic_DNA"/>
</dbReference>
<dbReference type="SUPFAM" id="SSF55257">
    <property type="entry name" value="RBP11-like subunits of RNA polymerase"/>
    <property type="match status" value="1"/>
</dbReference>
<dbReference type="Gene3D" id="3.30.1360.10">
    <property type="entry name" value="RNA polymerase, RBP11-like subunit"/>
    <property type="match status" value="2"/>
</dbReference>
<dbReference type="InterPro" id="IPR050518">
    <property type="entry name" value="Rpo3/RPB3_RNA_Pol_subunit"/>
</dbReference>
<dbReference type="InterPro" id="IPR036643">
    <property type="entry name" value="RNApol_insert_sf"/>
</dbReference>